<dbReference type="GO" id="GO:0006357">
    <property type="term" value="P:regulation of transcription by RNA polymerase II"/>
    <property type="evidence" value="ECO:0007669"/>
    <property type="project" value="TreeGrafter"/>
</dbReference>
<dbReference type="RefSeq" id="XP_049300855.1">
    <property type="nucleotide sequence ID" value="XM_049444898.1"/>
</dbReference>
<evidence type="ECO:0008006" key="5">
    <source>
        <dbReference type="Google" id="ProtNLM"/>
    </source>
</evidence>
<reference evidence="4" key="1">
    <citation type="submission" date="2020-05" db="UniProtKB">
        <authorList>
            <consortium name="EnsemblMetazoa"/>
        </authorList>
    </citation>
    <scope>IDENTIFICATION</scope>
    <source>
        <strain evidence="4">FUMOZ</strain>
    </source>
</reference>
<dbReference type="VEuPathDB" id="VectorBase:AFUN009392"/>
<feature type="domain" description="BESS" evidence="3">
    <location>
        <begin position="167"/>
        <end position="206"/>
    </location>
</feature>
<dbReference type="GeneID" id="125774724"/>
<organism evidence="4">
    <name type="scientific">Anopheles funestus</name>
    <name type="common">African malaria mosquito</name>
    <dbReference type="NCBI Taxonomy" id="62324"/>
    <lineage>
        <taxon>Eukaryota</taxon>
        <taxon>Metazoa</taxon>
        <taxon>Ecdysozoa</taxon>
        <taxon>Arthropoda</taxon>
        <taxon>Hexapoda</taxon>
        <taxon>Insecta</taxon>
        <taxon>Pterygota</taxon>
        <taxon>Neoptera</taxon>
        <taxon>Endopterygota</taxon>
        <taxon>Diptera</taxon>
        <taxon>Nematocera</taxon>
        <taxon>Culicoidea</taxon>
        <taxon>Culicidae</taxon>
        <taxon>Anophelinae</taxon>
        <taxon>Anopheles</taxon>
    </lineage>
</organism>
<dbReference type="SMART" id="SM00595">
    <property type="entry name" value="MADF"/>
    <property type="match status" value="1"/>
</dbReference>
<dbReference type="GO" id="GO:0003677">
    <property type="term" value="F:DNA binding"/>
    <property type="evidence" value="ECO:0007669"/>
    <property type="project" value="InterPro"/>
</dbReference>
<protein>
    <recommendedName>
        <fullName evidence="5">MADF domain-containing protein</fullName>
    </recommendedName>
</protein>
<dbReference type="PROSITE" id="PS51029">
    <property type="entry name" value="MADF"/>
    <property type="match status" value="1"/>
</dbReference>
<keyword evidence="1" id="KW-0539">Nucleus</keyword>
<dbReference type="PANTHER" id="PTHR12243">
    <property type="entry name" value="MADF DOMAIN TRANSCRIPTION FACTOR"/>
    <property type="match status" value="1"/>
</dbReference>
<evidence type="ECO:0000259" key="2">
    <source>
        <dbReference type="PROSITE" id="PS51029"/>
    </source>
</evidence>
<dbReference type="InterPro" id="IPR004210">
    <property type="entry name" value="BESS_motif"/>
</dbReference>
<dbReference type="EnsemblMetazoa" id="AFUN009392-RA">
    <property type="protein sequence ID" value="AFUN009392-PA"/>
    <property type="gene ID" value="AFUN009392"/>
</dbReference>
<evidence type="ECO:0000256" key="1">
    <source>
        <dbReference type="PROSITE-ProRule" id="PRU00371"/>
    </source>
</evidence>
<proteinExistence type="predicted"/>
<feature type="domain" description="MADF" evidence="2">
    <location>
        <begin position="10"/>
        <end position="91"/>
    </location>
</feature>
<name>A0A182RSZ1_ANOFN</name>
<sequence length="212" mass="24607">MEHEAYSDAKLIELVKRQPAIWCKDDPLYNNRIADKTIWSEISDLLEMDVHILKKKWHTLRGQYRREIRLYSRRSKWKHFKRLSFLEQSLLPKGLPAVVMKNEAVHDYEGDPISIEPSQLDTPSEHNVPLKEESFDWSCSSTVSPRVEKNCESPRVEPKVPVVDVSNESNYYFALSLIGILNSIPKKNELAARIAILNALKDFQPAHTENMH</sequence>
<dbReference type="GO" id="GO:0005667">
    <property type="term" value="C:transcription regulator complex"/>
    <property type="evidence" value="ECO:0007669"/>
    <property type="project" value="TreeGrafter"/>
</dbReference>
<dbReference type="InterPro" id="IPR006578">
    <property type="entry name" value="MADF-dom"/>
</dbReference>
<dbReference type="PANTHER" id="PTHR12243:SF69">
    <property type="entry name" value="SI:CH73-59F11.3"/>
    <property type="match status" value="1"/>
</dbReference>
<evidence type="ECO:0000313" key="4">
    <source>
        <dbReference type="EnsemblMetazoa" id="AFUN009392-PA"/>
    </source>
</evidence>
<dbReference type="InterPro" id="IPR039353">
    <property type="entry name" value="TF_Adf1"/>
</dbReference>
<dbReference type="AlphaFoldDB" id="A0A182RSZ1"/>
<dbReference type="PROSITE" id="PS51031">
    <property type="entry name" value="BESS"/>
    <property type="match status" value="1"/>
</dbReference>
<dbReference type="STRING" id="62324.A0A182RSZ1"/>
<accession>A0A182RSZ1</accession>
<evidence type="ECO:0000259" key="3">
    <source>
        <dbReference type="PROSITE" id="PS51031"/>
    </source>
</evidence>
<dbReference type="GO" id="GO:0005634">
    <property type="term" value="C:nucleus"/>
    <property type="evidence" value="ECO:0007669"/>
    <property type="project" value="UniProtKB-SubCell"/>
</dbReference>
<comment type="subcellular location">
    <subcellularLocation>
        <location evidence="1">Nucleus</location>
    </subcellularLocation>
</comment>
<dbReference type="KEGG" id="afun:125774724"/>
<dbReference type="Pfam" id="PF10545">
    <property type="entry name" value="MADF_DNA_bdg"/>
    <property type="match status" value="1"/>
</dbReference>
<dbReference type="OrthoDB" id="5984255at2759"/>
<dbReference type="VEuPathDB" id="VectorBase:AFUN2_011027"/>